<dbReference type="EMBL" id="KZ819672">
    <property type="protein sequence ID" value="PWN26359.1"/>
    <property type="molecule type" value="Genomic_DNA"/>
</dbReference>
<dbReference type="InterPro" id="IPR029058">
    <property type="entry name" value="AB_hydrolase_fold"/>
</dbReference>
<name>A0A316UM80_9BASI</name>
<reference evidence="3 4" key="1">
    <citation type="journal article" date="2018" name="Mol. Biol. Evol.">
        <title>Broad Genomic Sampling Reveals a Smut Pathogenic Ancestry of the Fungal Clade Ustilaginomycotina.</title>
        <authorList>
            <person name="Kijpornyongpan T."/>
            <person name="Mondo S.J."/>
            <person name="Barry K."/>
            <person name="Sandor L."/>
            <person name="Lee J."/>
            <person name="Lipzen A."/>
            <person name="Pangilinan J."/>
            <person name="LaButti K."/>
            <person name="Hainaut M."/>
            <person name="Henrissat B."/>
            <person name="Grigoriev I.V."/>
            <person name="Spatafora J.W."/>
            <person name="Aime M.C."/>
        </authorList>
    </citation>
    <scope>NUCLEOTIDE SEQUENCE [LARGE SCALE GENOMIC DNA]</scope>
    <source>
        <strain evidence="3 4">MCA 5214</strain>
    </source>
</reference>
<protein>
    <recommendedName>
        <fullName evidence="5">Alpha/beta-hydrolase</fullName>
    </recommendedName>
</protein>
<keyword evidence="4" id="KW-1185">Reference proteome</keyword>
<keyword evidence="2" id="KW-0732">Signal</keyword>
<dbReference type="GeneID" id="37028474"/>
<accession>A0A316UM80</accession>
<gene>
    <name evidence="3" type="ORF">BDZ90DRAFT_233487</name>
</gene>
<evidence type="ECO:0008006" key="5">
    <source>
        <dbReference type="Google" id="ProtNLM"/>
    </source>
</evidence>
<dbReference type="PANTHER" id="PTHR35560">
    <property type="entry name" value="BLL0132 PROTEIN"/>
    <property type="match status" value="1"/>
</dbReference>
<feature type="signal peptide" evidence="2">
    <location>
        <begin position="1"/>
        <end position="22"/>
    </location>
</feature>
<sequence length="460" mass="48853">MLARIPLVTLLCFLLLSELVTASSTSLNRVRRDAYTTLRAATHGGNGPQLTTVGATPPGAHAANIPVGNNGANVFAWVSSTPAQESSATSAYIILHGIDRNAGFYYNVLSNANQAALRAMLPGASPNTLLVAPLFFSTTQDVRAYNASSLAWADPNAWTGGDGSTHPESSNVSVFTVLDTLLEKYSKYSGMRNVTFVAHGGGAQVLQRYAVVGKDPPNSNVAVRYVIGDPSSMLYFTRDRPVPFNPATCPMYDDFRYGFSNYTAPYALEPDSPRDLFRRYIARDVRYVIGLGDVVKDEGDQLCAGRATGGAERKDRSLDYWAYLNLLANTTGSTPDYPGFYPALDTRKRGDPRGYVTSTPEERQGFATGQLRHQMYYINGAGHNADQVYGSGDGQKAIFGAAAPAVSLSGSASSSTSMSAAGPTGTREPALGGQNGGTAQRSGPISLVGLVFLLAVGFCT</sequence>
<dbReference type="Proteomes" id="UP000245884">
    <property type="component" value="Unassembled WGS sequence"/>
</dbReference>
<proteinExistence type="predicted"/>
<organism evidence="3 4">
    <name type="scientific">Jaminaea rosea</name>
    <dbReference type="NCBI Taxonomy" id="1569628"/>
    <lineage>
        <taxon>Eukaryota</taxon>
        <taxon>Fungi</taxon>
        <taxon>Dikarya</taxon>
        <taxon>Basidiomycota</taxon>
        <taxon>Ustilaginomycotina</taxon>
        <taxon>Exobasidiomycetes</taxon>
        <taxon>Microstromatales</taxon>
        <taxon>Microstromatales incertae sedis</taxon>
        <taxon>Jaminaea</taxon>
    </lineage>
</organism>
<dbReference type="OrthoDB" id="5985073at2759"/>
<evidence type="ECO:0000256" key="2">
    <source>
        <dbReference type="SAM" id="SignalP"/>
    </source>
</evidence>
<dbReference type="STRING" id="1569628.A0A316UM80"/>
<dbReference type="Gene3D" id="3.40.50.1820">
    <property type="entry name" value="alpha/beta hydrolase"/>
    <property type="match status" value="1"/>
</dbReference>
<evidence type="ECO:0000313" key="3">
    <source>
        <dbReference type="EMBL" id="PWN26359.1"/>
    </source>
</evidence>
<evidence type="ECO:0000313" key="4">
    <source>
        <dbReference type="Proteomes" id="UP000245884"/>
    </source>
</evidence>
<evidence type="ECO:0000256" key="1">
    <source>
        <dbReference type="SAM" id="MobiDB-lite"/>
    </source>
</evidence>
<feature type="region of interest" description="Disordered" evidence="1">
    <location>
        <begin position="412"/>
        <end position="440"/>
    </location>
</feature>
<feature type="compositionally biased region" description="Low complexity" evidence="1">
    <location>
        <begin position="412"/>
        <end position="421"/>
    </location>
</feature>
<feature type="chain" id="PRO_5016462240" description="Alpha/beta-hydrolase" evidence="2">
    <location>
        <begin position="23"/>
        <end position="460"/>
    </location>
</feature>
<dbReference type="AlphaFoldDB" id="A0A316UM80"/>
<dbReference type="PANTHER" id="PTHR35560:SF3">
    <property type="entry name" value="PEPTIDASE S9 PROLYL OLIGOPEPTIDASE CATALYTIC DOMAIN-CONTAINING PROTEIN"/>
    <property type="match status" value="1"/>
</dbReference>
<dbReference type="RefSeq" id="XP_025360971.1">
    <property type="nucleotide sequence ID" value="XM_025506651.1"/>
</dbReference>